<dbReference type="RefSeq" id="WP_248862193.1">
    <property type="nucleotide sequence ID" value="NZ_CP086322.1"/>
</dbReference>
<dbReference type="Pfam" id="PF02735">
    <property type="entry name" value="Ku"/>
    <property type="match status" value="1"/>
</dbReference>
<dbReference type="Proteomes" id="UP000830115">
    <property type="component" value="Chromosome"/>
</dbReference>
<evidence type="ECO:0000313" key="4">
    <source>
        <dbReference type="EMBL" id="UQA91364.1"/>
    </source>
</evidence>
<evidence type="ECO:0000256" key="2">
    <source>
        <dbReference type="ARBA" id="ARBA00023172"/>
    </source>
</evidence>
<keyword evidence="2" id="KW-0233">DNA recombination</keyword>
<dbReference type="InterPro" id="IPR016194">
    <property type="entry name" value="SPOC-like_C_dom_sf"/>
</dbReference>
<dbReference type="InterPro" id="IPR006164">
    <property type="entry name" value="DNA_bd_Ku70/Ku80"/>
</dbReference>
<dbReference type="InterPro" id="IPR009187">
    <property type="entry name" value="Prok_Ku"/>
</dbReference>
<proteinExistence type="predicted"/>
<keyword evidence="1" id="KW-0238">DNA-binding</keyword>
<dbReference type="PANTHER" id="PTHR41251">
    <property type="entry name" value="NON-HOMOLOGOUS END JOINING PROTEIN KU"/>
    <property type="match status" value="1"/>
</dbReference>
<feature type="domain" description="Ku" evidence="3">
    <location>
        <begin position="54"/>
        <end position="178"/>
    </location>
</feature>
<dbReference type="Gene3D" id="2.40.290.10">
    <property type="match status" value="1"/>
</dbReference>
<protein>
    <submittedName>
        <fullName evidence="4">Ku protein</fullName>
    </submittedName>
</protein>
<accession>A0ABY4M3C7</accession>
<sequence length="258" mass="27824">MRPAGVGTLSVGLIAVSVELYPATQGESAGRAHEVHGVEGCRSRIRHRRVCEAGHEVPYEQVARGINTEAGTVILSDEDLAQLPLPTRRTVELVGFIPSSAVDPLWFDRGYYISPRGPGSARPYALLAAALSRSGRVGVGKTALRTRERPVVVRPYGARLALHTVYWPRERRPPPEDRAFGVPVSERELAMAQTLVEALGAEELPEMHDDYAAALDRLVEAKISGGELAAPPEAPAVMDLMAALEESIRAARAQEGDP</sequence>
<dbReference type="PANTHER" id="PTHR41251:SF1">
    <property type="entry name" value="NON-HOMOLOGOUS END JOINING PROTEIN KU"/>
    <property type="match status" value="1"/>
</dbReference>
<dbReference type="SMART" id="SM00559">
    <property type="entry name" value="Ku78"/>
    <property type="match status" value="1"/>
</dbReference>
<dbReference type="PIRSF" id="PIRSF006493">
    <property type="entry name" value="Prok_Ku"/>
    <property type="match status" value="1"/>
</dbReference>
<dbReference type="EMBL" id="CP086322">
    <property type="protein sequence ID" value="UQA91364.1"/>
    <property type="molecule type" value="Genomic_DNA"/>
</dbReference>
<keyword evidence="5" id="KW-1185">Reference proteome</keyword>
<dbReference type="SUPFAM" id="SSF100939">
    <property type="entry name" value="SPOC domain-like"/>
    <property type="match status" value="1"/>
</dbReference>
<name>A0ABY4M3C7_9ACTN</name>
<reference evidence="4" key="1">
    <citation type="submission" date="2021-10" db="EMBL/GenBank/DDBJ databases">
        <title>Streptomyces nigrumlapis sp.nov.,an antimicrobial producing actinobacterium isolated from Black Gobi rocks.</title>
        <authorList>
            <person name="Wen Y."/>
            <person name="Zhang W."/>
            <person name="Liu X.G."/>
        </authorList>
    </citation>
    <scope>NUCLEOTIDE SEQUENCE</scope>
    <source>
        <strain evidence="4">ST13-2-2</strain>
    </source>
</reference>
<gene>
    <name evidence="4" type="ORF">K9S39_05260</name>
</gene>
<evidence type="ECO:0000313" key="5">
    <source>
        <dbReference type="Proteomes" id="UP000830115"/>
    </source>
</evidence>
<evidence type="ECO:0000259" key="3">
    <source>
        <dbReference type="SMART" id="SM00559"/>
    </source>
</evidence>
<organism evidence="4 5">
    <name type="scientific">Streptomyces halobius</name>
    <dbReference type="NCBI Taxonomy" id="2879846"/>
    <lineage>
        <taxon>Bacteria</taxon>
        <taxon>Bacillati</taxon>
        <taxon>Actinomycetota</taxon>
        <taxon>Actinomycetes</taxon>
        <taxon>Kitasatosporales</taxon>
        <taxon>Streptomycetaceae</taxon>
        <taxon>Streptomyces</taxon>
    </lineage>
</organism>
<evidence type="ECO:0000256" key="1">
    <source>
        <dbReference type="ARBA" id="ARBA00023125"/>
    </source>
</evidence>